<sequence>MGRNDRRHGGLPGQRWQLEVLGYARLQFEDSKTSCGTSRISQISQIHLQKQGTVAPSGPIGRSPTFLFCKLSNCDSLFKPMMSMLYSEPWSPCIWVAQVALHIRRDDLRKKEKDSVLHS</sequence>
<comment type="caution">
    <text evidence="1">The sequence shown here is derived from an EMBL/GenBank/DDBJ whole genome shotgun (WGS) entry which is preliminary data.</text>
</comment>
<proteinExistence type="predicted"/>
<name>A0A9W9TND5_9EURO</name>
<dbReference type="Proteomes" id="UP001150941">
    <property type="component" value="Unassembled WGS sequence"/>
</dbReference>
<reference evidence="1" key="2">
    <citation type="journal article" date="2023" name="IMA Fungus">
        <title>Comparative genomic study of the Penicillium genus elucidates a diverse pangenome and 15 lateral gene transfer events.</title>
        <authorList>
            <person name="Petersen C."/>
            <person name="Sorensen T."/>
            <person name="Nielsen M.R."/>
            <person name="Sondergaard T.E."/>
            <person name="Sorensen J.L."/>
            <person name="Fitzpatrick D.A."/>
            <person name="Frisvad J.C."/>
            <person name="Nielsen K.L."/>
        </authorList>
    </citation>
    <scope>NUCLEOTIDE SEQUENCE</scope>
    <source>
        <strain evidence="1">IBT 19713</strain>
    </source>
</reference>
<protein>
    <submittedName>
        <fullName evidence="1">Uncharacterized protein</fullName>
    </submittedName>
</protein>
<dbReference type="GeneID" id="83202455"/>
<gene>
    <name evidence="1" type="ORF">N7468_005856</name>
</gene>
<dbReference type="AlphaFoldDB" id="A0A9W9TND5"/>
<reference evidence="1" key="1">
    <citation type="submission" date="2022-11" db="EMBL/GenBank/DDBJ databases">
        <authorList>
            <person name="Petersen C."/>
        </authorList>
    </citation>
    <scope>NUCLEOTIDE SEQUENCE</scope>
    <source>
        <strain evidence="1">IBT 19713</strain>
    </source>
</reference>
<evidence type="ECO:0000313" key="1">
    <source>
        <dbReference type="EMBL" id="KAJ5232900.1"/>
    </source>
</evidence>
<dbReference type="EMBL" id="JAPQKS010000004">
    <property type="protein sequence ID" value="KAJ5232900.1"/>
    <property type="molecule type" value="Genomic_DNA"/>
</dbReference>
<dbReference type="RefSeq" id="XP_058330892.1">
    <property type="nucleotide sequence ID" value="XM_058475152.1"/>
</dbReference>
<keyword evidence="2" id="KW-1185">Reference proteome</keyword>
<accession>A0A9W9TND5</accession>
<evidence type="ECO:0000313" key="2">
    <source>
        <dbReference type="Proteomes" id="UP001150941"/>
    </source>
</evidence>
<organism evidence="1 2">
    <name type="scientific">Penicillium chermesinum</name>
    <dbReference type="NCBI Taxonomy" id="63820"/>
    <lineage>
        <taxon>Eukaryota</taxon>
        <taxon>Fungi</taxon>
        <taxon>Dikarya</taxon>
        <taxon>Ascomycota</taxon>
        <taxon>Pezizomycotina</taxon>
        <taxon>Eurotiomycetes</taxon>
        <taxon>Eurotiomycetidae</taxon>
        <taxon>Eurotiales</taxon>
        <taxon>Aspergillaceae</taxon>
        <taxon>Penicillium</taxon>
    </lineage>
</organism>